<sequence>MSATEAPRSPSAEEAGRRVEEILDRLTAAGDTAAAAAAEELVRVLMDFYGAGLARIVTLLQAPAARTAPSGPLSGLLGDELVSSLLVLHDVHPENTSARISRALESVREHGVELVGFDDATGTLRLRSTATSGGGSGCGCPSTGSSARQAVEDALACFAPEVSHVELEETRSSTEPALLQIGTRPPTGAAGRPAPATAP</sequence>
<organism evidence="2 3">
    <name type="scientific">Streptomyces lateritius</name>
    <dbReference type="NCBI Taxonomy" id="67313"/>
    <lineage>
        <taxon>Bacteria</taxon>
        <taxon>Bacillati</taxon>
        <taxon>Actinomycetota</taxon>
        <taxon>Actinomycetes</taxon>
        <taxon>Kitasatosporales</taxon>
        <taxon>Streptomycetaceae</taxon>
        <taxon>Streptomyces</taxon>
    </lineage>
</organism>
<evidence type="ECO:0008006" key="4">
    <source>
        <dbReference type="Google" id="ProtNLM"/>
    </source>
</evidence>
<keyword evidence="3" id="KW-1185">Reference proteome</keyword>
<proteinExistence type="predicted"/>
<dbReference type="RefSeq" id="WP_391934741.1">
    <property type="nucleotide sequence ID" value="NZ_JBIBSM010000007.1"/>
</dbReference>
<evidence type="ECO:0000313" key="3">
    <source>
        <dbReference type="Proteomes" id="UP001603013"/>
    </source>
</evidence>
<reference evidence="2 3" key="1">
    <citation type="submission" date="2024-10" db="EMBL/GenBank/DDBJ databases">
        <title>The Natural Products Discovery Center: Release of the First 8490 Sequenced Strains for Exploring Actinobacteria Biosynthetic Diversity.</title>
        <authorList>
            <person name="Kalkreuter E."/>
            <person name="Kautsar S.A."/>
            <person name="Yang D."/>
            <person name="Bader C.D."/>
            <person name="Teijaro C.N."/>
            <person name="Fluegel L."/>
            <person name="Davis C.M."/>
            <person name="Simpson J.R."/>
            <person name="Lauterbach L."/>
            <person name="Steele A.D."/>
            <person name="Gui C."/>
            <person name="Meng S."/>
            <person name="Li G."/>
            <person name="Viehrig K."/>
            <person name="Ye F."/>
            <person name="Su P."/>
            <person name="Kiefer A.F."/>
            <person name="Nichols A."/>
            <person name="Cepeda A.J."/>
            <person name="Yan W."/>
            <person name="Fan B."/>
            <person name="Jiang Y."/>
            <person name="Adhikari A."/>
            <person name="Zheng C.-J."/>
            <person name="Schuster L."/>
            <person name="Cowan T.M."/>
            <person name="Smanski M.J."/>
            <person name="Chevrette M.G."/>
            <person name="De Carvalho L.P.S."/>
            <person name="Shen B."/>
        </authorList>
    </citation>
    <scope>NUCLEOTIDE SEQUENCE [LARGE SCALE GENOMIC DNA]</scope>
    <source>
        <strain evidence="2 3">NPDC015755</strain>
    </source>
</reference>
<feature type="region of interest" description="Disordered" evidence="1">
    <location>
        <begin position="168"/>
        <end position="199"/>
    </location>
</feature>
<protein>
    <recommendedName>
        <fullName evidence="4">NIF system FeS cluster assembly NifU C-terminal domain-containing protein</fullName>
    </recommendedName>
</protein>
<evidence type="ECO:0000256" key="1">
    <source>
        <dbReference type="SAM" id="MobiDB-lite"/>
    </source>
</evidence>
<accession>A0ABW6YCS6</accession>
<dbReference type="Proteomes" id="UP001603013">
    <property type="component" value="Unassembled WGS sequence"/>
</dbReference>
<feature type="compositionally biased region" description="Low complexity" evidence="1">
    <location>
        <begin position="182"/>
        <end position="199"/>
    </location>
</feature>
<dbReference type="EMBL" id="JBIBSM010000007">
    <property type="protein sequence ID" value="MFF8277449.1"/>
    <property type="molecule type" value="Genomic_DNA"/>
</dbReference>
<gene>
    <name evidence="2" type="ORF">ACF05T_15250</name>
</gene>
<name>A0ABW6YCS6_9ACTN</name>
<comment type="caution">
    <text evidence="2">The sequence shown here is derived from an EMBL/GenBank/DDBJ whole genome shotgun (WGS) entry which is preliminary data.</text>
</comment>
<evidence type="ECO:0000313" key="2">
    <source>
        <dbReference type="EMBL" id="MFF8277449.1"/>
    </source>
</evidence>